<name>A0A2U1JRU1_9BACI</name>
<comment type="caution">
    <text evidence="15">The sequence shown here is derived from an EMBL/GenBank/DDBJ whole genome shotgun (WGS) entry which is preliminary data.</text>
</comment>
<dbReference type="InterPro" id="IPR036890">
    <property type="entry name" value="HATPase_C_sf"/>
</dbReference>
<evidence type="ECO:0000256" key="7">
    <source>
        <dbReference type="ARBA" id="ARBA00022741"/>
    </source>
</evidence>
<evidence type="ECO:0000256" key="3">
    <source>
        <dbReference type="ARBA" id="ARBA00012438"/>
    </source>
</evidence>
<feature type="transmembrane region" description="Helical" evidence="13">
    <location>
        <begin position="34"/>
        <end position="54"/>
    </location>
</feature>
<dbReference type="Pfam" id="PF02518">
    <property type="entry name" value="HATPase_c"/>
    <property type="match status" value="1"/>
</dbReference>
<keyword evidence="12 13" id="KW-0472">Membrane</keyword>
<keyword evidence="5" id="KW-0808">Transferase</keyword>
<dbReference type="InterPro" id="IPR004358">
    <property type="entry name" value="Sig_transdc_His_kin-like_C"/>
</dbReference>
<comment type="catalytic activity">
    <reaction evidence="1">
        <text>ATP + protein L-histidine = ADP + protein N-phospho-L-histidine.</text>
        <dbReference type="EC" id="2.7.13.3"/>
    </reaction>
</comment>
<evidence type="ECO:0000256" key="8">
    <source>
        <dbReference type="ARBA" id="ARBA00022777"/>
    </source>
</evidence>
<dbReference type="EMBL" id="QCZG01000044">
    <property type="protein sequence ID" value="PWA07917.1"/>
    <property type="molecule type" value="Genomic_DNA"/>
</dbReference>
<accession>A0A2U1JRU1</accession>
<evidence type="ECO:0000256" key="4">
    <source>
        <dbReference type="ARBA" id="ARBA00022475"/>
    </source>
</evidence>
<reference evidence="15 16" key="1">
    <citation type="submission" date="2018-04" db="EMBL/GenBank/DDBJ databases">
        <title>Camelliibacillus theae gen. nov., sp. nov., isolated from Pu'er tea.</title>
        <authorList>
            <person name="Niu L."/>
        </authorList>
    </citation>
    <scope>NUCLEOTIDE SEQUENCE [LARGE SCALE GENOMIC DNA]</scope>
    <source>
        <strain evidence="15 16">T8</strain>
    </source>
</reference>
<dbReference type="Gene3D" id="3.30.565.10">
    <property type="entry name" value="Histidine kinase-like ATPase, C-terminal domain"/>
    <property type="match status" value="1"/>
</dbReference>
<dbReference type="PANTHER" id="PTHR45453">
    <property type="entry name" value="PHOSPHATE REGULON SENSOR PROTEIN PHOR"/>
    <property type="match status" value="1"/>
</dbReference>
<organism evidence="15 16">
    <name type="scientific">Pueribacillus theae</name>
    <dbReference type="NCBI Taxonomy" id="2171751"/>
    <lineage>
        <taxon>Bacteria</taxon>
        <taxon>Bacillati</taxon>
        <taxon>Bacillota</taxon>
        <taxon>Bacilli</taxon>
        <taxon>Bacillales</taxon>
        <taxon>Bacillaceae</taxon>
        <taxon>Pueribacillus</taxon>
    </lineage>
</organism>
<evidence type="ECO:0000313" key="15">
    <source>
        <dbReference type="EMBL" id="PWA07917.1"/>
    </source>
</evidence>
<dbReference type="GO" id="GO:0004721">
    <property type="term" value="F:phosphoprotein phosphatase activity"/>
    <property type="evidence" value="ECO:0007669"/>
    <property type="project" value="TreeGrafter"/>
</dbReference>
<dbReference type="EC" id="2.7.13.3" evidence="3"/>
<dbReference type="RefSeq" id="WP_116555880.1">
    <property type="nucleotide sequence ID" value="NZ_QCZG01000044.1"/>
</dbReference>
<keyword evidence="4" id="KW-1003">Cell membrane</keyword>
<evidence type="ECO:0000256" key="9">
    <source>
        <dbReference type="ARBA" id="ARBA00022840"/>
    </source>
</evidence>
<dbReference type="AlphaFoldDB" id="A0A2U1JRU1"/>
<evidence type="ECO:0000259" key="14">
    <source>
        <dbReference type="PROSITE" id="PS50109"/>
    </source>
</evidence>
<dbReference type="OrthoDB" id="9780487at2"/>
<dbReference type="PANTHER" id="PTHR45453:SF2">
    <property type="entry name" value="HISTIDINE KINASE"/>
    <property type="match status" value="1"/>
</dbReference>
<keyword evidence="10 13" id="KW-1133">Transmembrane helix</keyword>
<evidence type="ECO:0000313" key="16">
    <source>
        <dbReference type="Proteomes" id="UP000245998"/>
    </source>
</evidence>
<proteinExistence type="predicted"/>
<keyword evidence="6 13" id="KW-0812">Transmembrane</keyword>
<dbReference type="InterPro" id="IPR003594">
    <property type="entry name" value="HATPase_dom"/>
</dbReference>
<keyword evidence="11" id="KW-0902">Two-component regulatory system</keyword>
<comment type="subcellular location">
    <subcellularLocation>
        <location evidence="2">Cell membrane</location>
        <topology evidence="2">Multi-pass membrane protein</topology>
    </subcellularLocation>
</comment>
<evidence type="ECO:0000256" key="2">
    <source>
        <dbReference type="ARBA" id="ARBA00004651"/>
    </source>
</evidence>
<dbReference type="GO" id="GO:0016036">
    <property type="term" value="P:cellular response to phosphate starvation"/>
    <property type="evidence" value="ECO:0007669"/>
    <property type="project" value="TreeGrafter"/>
</dbReference>
<dbReference type="InterPro" id="IPR005467">
    <property type="entry name" value="His_kinase_dom"/>
</dbReference>
<feature type="transmembrane region" description="Helical" evidence="13">
    <location>
        <begin position="9"/>
        <end position="28"/>
    </location>
</feature>
<dbReference type="GO" id="GO:0000155">
    <property type="term" value="F:phosphorelay sensor kinase activity"/>
    <property type="evidence" value="ECO:0007669"/>
    <property type="project" value="TreeGrafter"/>
</dbReference>
<evidence type="ECO:0000256" key="12">
    <source>
        <dbReference type="ARBA" id="ARBA00023136"/>
    </source>
</evidence>
<keyword evidence="9" id="KW-0067">ATP-binding</keyword>
<dbReference type="Proteomes" id="UP000245998">
    <property type="component" value="Unassembled WGS sequence"/>
</dbReference>
<feature type="domain" description="Histidine kinase" evidence="14">
    <location>
        <begin position="120"/>
        <end position="327"/>
    </location>
</feature>
<protein>
    <recommendedName>
        <fullName evidence="3">histidine kinase</fullName>
        <ecNumber evidence="3">2.7.13.3</ecNumber>
    </recommendedName>
</protein>
<sequence length="327" mass="37678">MKLFLREHIPLFTIVVIQLIAVILIFWLDGYKHPSVALYALFVGLFIFLCYLVYRFMSHQAFYERLSASFSNLDESNQMYGNAPLAASLGELLKSQYTHYIHRLNEYEEKRDTHATFMNQWVHQMKTPLSVIELTVQQEEDERFVSIREEADKISKGLEMVLYAARLETFEHDFQVEPVSLENIVSQAIRENKRLFIKNHVYPEVSIESDLTVESDEKWLIFILNQLISNAVKYSSGSNEKVSITAFISNGEACLEVRDKGVGIPKSDVKRVFKPFYTGENGRIYRESTGMGLYLVKEVCDRLGHQITMESEVGKGTTVRLTFSAII</sequence>
<dbReference type="SMART" id="SM00387">
    <property type="entry name" value="HATPase_c"/>
    <property type="match status" value="1"/>
</dbReference>
<evidence type="ECO:0000256" key="6">
    <source>
        <dbReference type="ARBA" id="ARBA00022692"/>
    </source>
</evidence>
<dbReference type="PROSITE" id="PS50109">
    <property type="entry name" value="HIS_KIN"/>
    <property type="match status" value="1"/>
</dbReference>
<dbReference type="PRINTS" id="PR00344">
    <property type="entry name" value="BCTRLSENSOR"/>
</dbReference>
<evidence type="ECO:0000256" key="5">
    <source>
        <dbReference type="ARBA" id="ARBA00022679"/>
    </source>
</evidence>
<keyword evidence="8 15" id="KW-0418">Kinase</keyword>
<dbReference type="GO" id="GO:0005524">
    <property type="term" value="F:ATP binding"/>
    <property type="evidence" value="ECO:0007669"/>
    <property type="project" value="UniProtKB-KW"/>
</dbReference>
<keyword evidence="7" id="KW-0547">Nucleotide-binding</keyword>
<dbReference type="FunFam" id="3.30.565.10:FF:000057">
    <property type="entry name" value="Sensor histidine kinase"/>
    <property type="match status" value="1"/>
</dbReference>
<dbReference type="GO" id="GO:0005886">
    <property type="term" value="C:plasma membrane"/>
    <property type="evidence" value="ECO:0007669"/>
    <property type="project" value="UniProtKB-SubCell"/>
</dbReference>
<evidence type="ECO:0000256" key="11">
    <source>
        <dbReference type="ARBA" id="ARBA00023012"/>
    </source>
</evidence>
<gene>
    <name evidence="15" type="ORF">DCC39_15855</name>
</gene>
<evidence type="ECO:0000256" key="13">
    <source>
        <dbReference type="SAM" id="Phobius"/>
    </source>
</evidence>
<evidence type="ECO:0000256" key="10">
    <source>
        <dbReference type="ARBA" id="ARBA00022989"/>
    </source>
</evidence>
<evidence type="ECO:0000256" key="1">
    <source>
        <dbReference type="ARBA" id="ARBA00000085"/>
    </source>
</evidence>
<dbReference type="SUPFAM" id="SSF55874">
    <property type="entry name" value="ATPase domain of HSP90 chaperone/DNA topoisomerase II/histidine kinase"/>
    <property type="match status" value="1"/>
</dbReference>
<dbReference type="InterPro" id="IPR050351">
    <property type="entry name" value="BphY/WalK/GraS-like"/>
</dbReference>
<keyword evidence="16" id="KW-1185">Reference proteome</keyword>